<feature type="compositionally biased region" description="Polar residues" evidence="2">
    <location>
        <begin position="9"/>
        <end position="19"/>
    </location>
</feature>
<reference evidence="4" key="1">
    <citation type="submission" date="2019-03" db="EMBL/GenBank/DDBJ databases">
        <title>Long read genome sequence of the mycoparasitic Pythium oligandrum ATCC 38472 isolated from sugarbeet rhizosphere.</title>
        <authorList>
            <person name="Gaulin E."/>
        </authorList>
    </citation>
    <scope>NUCLEOTIDE SEQUENCE</scope>
    <source>
        <strain evidence="4">ATCC 38472_TT</strain>
    </source>
</reference>
<dbReference type="GO" id="GO:0005509">
    <property type="term" value="F:calcium ion binding"/>
    <property type="evidence" value="ECO:0007669"/>
    <property type="project" value="InterPro"/>
</dbReference>
<evidence type="ECO:0000259" key="3">
    <source>
        <dbReference type="PROSITE" id="PS50222"/>
    </source>
</evidence>
<proteinExistence type="predicted"/>
<feature type="region of interest" description="Disordered" evidence="2">
    <location>
        <begin position="1"/>
        <end position="110"/>
    </location>
</feature>
<dbReference type="OrthoDB" id="126524at2759"/>
<gene>
    <name evidence="4" type="ORF">Poli38472_002904</name>
</gene>
<dbReference type="AlphaFoldDB" id="A0A8K1C5K5"/>
<dbReference type="EMBL" id="SPLM01000144">
    <property type="protein sequence ID" value="TMW56979.1"/>
    <property type="molecule type" value="Genomic_DNA"/>
</dbReference>
<organism evidence="4 5">
    <name type="scientific">Pythium oligandrum</name>
    <name type="common">Mycoparasitic fungus</name>
    <dbReference type="NCBI Taxonomy" id="41045"/>
    <lineage>
        <taxon>Eukaryota</taxon>
        <taxon>Sar</taxon>
        <taxon>Stramenopiles</taxon>
        <taxon>Oomycota</taxon>
        <taxon>Peronosporomycetes</taxon>
        <taxon>Pythiales</taxon>
        <taxon>Pythiaceae</taxon>
        <taxon>Pythium</taxon>
    </lineage>
</organism>
<evidence type="ECO:0000313" key="5">
    <source>
        <dbReference type="Proteomes" id="UP000794436"/>
    </source>
</evidence>
<accession>A0A8K1C5K5</accession>
<sequence length="933" mass="107318">MHRSAGPHTRSSPQLNTAPVSKKDAQRALATSISASLLPAHEEENEDTRPQLSFQITDLLHDSPSKQWQTRKRSKPGASFGESSSGLAPLSPVRVGSDENNAKRSQNDSYVSQLTVAESPELFNYASALCYRITGRYMAREVLQRDPAAQKQEIARIQRDPELVQAIDVIRTLSQQFKQVAQDTLGHRKELGHTLLRIEESYLKLFEKLLEISLRMYWRYESENDAERRADKSAIQHWQEMYQWQLGETTKLQKLLEGKEILLKTQQIELQDLERQCREYRREIGDQRALEDEFRALKLNETTLIERERQLEAKLTDLQHKHDELIFYQREQQEEAREQHKRLMDEMKHVGPPLRDKERLLTQREKAIRELTVLTTPVDKSTAAAQTEVDDDGLWDVRDGVPRFVAKPVWHRMLWRRFDAFVRCKNCHGRPIAHTKGAKLKDPERDQDYIDVWSLTRGERHTKKAIKRIDAIEVEWELPDAIVLFLSNLPKSVVASPFYSLSHVIEQIEAIYDDKFVSDQADEADGVAREELPNFVCEYFLKTHGLRQRAEIGLYRFLISVKHSYRSHSHVHLFARFCHLLRAEDDAGVDSSSSSMPASELISMLLQKPRRSYLNRGFLRVFLHARYFLLRRPPPKPSKLKVVENLPLDHLIHVDPTKKWVPLDHAVSIIRWYLSFLSEEAVISYCREVEYSTAIYAGHALTEVSGIRLAVRAEMRKAMLANAGDAQVALSEKERRLQPRIVADVHKVLLLLLHALEQRKGVMDKALITLFDAGDANHDCVLSLDEFKAIIRMRMPGFSDRRILRMFREALMGSSDQSFALSMEAFIHVCNDHGLVTMLPDDRWNDPFLALPAPVEANKPPTKLVAALKALASQKQLPEVVYKANDDTEDDQARNTELHEAIPEELPALTSDVPAISSSRAEEVVEDEALWEW</sequence>
<name>A0A8K1C5K5_PYTOL</name>
<dbReference type="PANTHER" id="PTHR34894">
    <property type="entry name" value="SAM-DEPENDENT METHYLTRANSFERASE RSMI, CONSERVED SITE"/>
    <property type="match status" value="1"/>
</dbReference>
<protein>
    <recommendedName>
        <fullName evidence="3">EF-hand domain-containing protein</fullName>
    </recommendedName>
</protein>
<dbReference type="SUPFAM" id="SSF47473">
    <property type="entry name" value="EF-hand"/>
    <property type="match status" value="1"/>
</dbReference>
<dbReference type="Proteomes" id="UP000794436">
    <property type="component" value="Unassembled WGS sequence"/>
</dbReference>
<dbReference type="PANTHER" id="PTHR34894:SF5">
    <property type="entry name" value="EF-HAND DOMAIN-CONTAINING PROTEIN"/>
    <property type="match status" value="1"/>
</dbReference>
<evidence type="ECO:0000256" key="1">
    <source>
        <dbReference type="SAM" id="Coils"/>
    </source>
</evidence>
<dbReference type="InterPro" id="IPR002048">
    <property type="entry name" value="EF_hand_dom"/>
</dbReference>
<keyword evidence="1" id="KW-0175">Coiled coil</keyword>
<keyword evidence="5" id="KW-1185">Reference proteome</keyword>
<feature type="domain" description="EF-hand" evidence="3">
    <location>
        <begin position="762"/>
        <end position="797"/>
    </location>
</feature>
<evidence type="ECO:0000256" key="2">
    <source>
        <dbReference type="SAM" id="MobiDB-lite"/>
    </source>
</evidence>
<feature type="coiled-coil region" evidence="1">
    <location>
        <begin position="256"/>
        <end position="290"/>
    </location>
</feature>
<dbReference type="InterPro" id="IPR011992">
    <property type="entry name" value="EF-hand-dom_pair"/>
</dbReference>
<feature type="compositionally biased region" description="Basic and acidic residues" evidence="2">
    <location>
        <begin position="96"/>
        <end position="106"/>
    </location>
</feature>
<dbReference type="PROSITE" id="PS50222">
    <property type="entry name" value="EF_HAND_2"/>
    <property type="match status" value="1"/>
</dbReference>
<comment type="caution">
    <text evidence="4">The sequence shown here is derived from an EMBL/GenBank/DDBJ whole genome shotgun (WGS) entry which is preliminary data.</text>
</comment>
<evidence type="ECO:0000313" key="4">
    <source>
        <dbReference type="EMBL" id="TMW56979.1"/>
    </source>
</evidence>